<reference evidence="2" key="1">
    <citation type="submission" date="2017-02" db="UniProtKB">
        <authorList>
            <consortium name="WormBaseParasite"/>
        </authorList>
    </citation>
    <scope>IDENTIFICATION</scope>
</reference>
<keyword evidence="1" id="KW-1185">Reference proteome</keyword>
<accession>A0A0N5B575</accession>
<evidence type="ECO:0000313" key="1">
    <source>
        <dbReference type="Proteomes" id="UP000046392"/>
    </source>
</evidence>
<name>A0A0N5B575_STREA</name>
<dbReference type="WBParaSite" id="SPAL_0000122200.1">
    <property type="protein sequence ID" value="SPAL_0000122200.1"/>
    <property type="gene ID" value="SPAL_0000122200"/>
</dbReference>
<organism evidence="1 2">
    <name type="scientific">Strongyloides papillosus</name>
    <name type="common">Intestinal threadworm</name>
    <dbReference type="NCBI Taxonomy" id="174720"/>
    <lineage>
        <taxon>Eukaryota</taxon>
        <taxon>Metazoa</taxon>
        <taxon>Ecdysozoa</taxon>
        <taxon>Nematoda</taxon>
        <taxon>Chromadorea</taxon>
        <taxon>Rhabditida</taxon>
        <taxon>Tylenchina</taxon>
        <taxon>Panagrolaimomorpha</taxon>
        <taxon>Strongyloidoidea</taxon>
        <taxon>Strongyloididae</taxon>
        <taxon>Strongyloides</taxon>
    </lineage>
</organism>
<dbReference type="Proteomes" id="UP000046392">
    <property type="component" value="Unplaced"/>
</dbReference>
<evidence type="ECO:0000313" key="2">
    <source>
        <dbReference type="WBParaSite" id="SPAL_0000122200.1"/>
    </source>
</evidence>
<sequence length="130" mass="14788">MEGTNVSECMPAIFVGTSKTTNNIILNTAGIPHTFRHVSSNSDEEEYSIKKFKSRKHSNMVDFSQMIRAEIFKAANSNCEDENIVDTPRQDPMMRTRKVNLVAQLQHYFKEPTIYINEHSQGVSNAVVSY</sequence>
<dbReference type="AlphaFoldDB" id="A0A0N5B575"/>
<protein>
    <submittedName>
        <fullName evidence="2">KID domain-containing protein</fullName>
    </submittedName>
</protein>
<proteinExistence type="predicted"/>